<feature type="compositionally biased region" description="Basic and acidic residues" evidence="1">
    <location>
        <begin position="134"/>
        <end position="147"/>
    </location>
</feature>
<accession>G5A7G4</accession>
<evidence type="ECO:0000313" key="2">
    <source>
        <dbReference type="EMBL" id="EGZ07843.1"/>
    </source>
</evidence>
<dbReference type="GeneID" id="20647789"/>
<feature type="region of interest" description="Disordered" evidence="1">
    <location>
        <begin position="102"/>
        <end position="147"/>
    </location>
</feature>
<dbReference type="Proteomes" id="UP000002640">
    <property type="component" value="Unassembled WGS sequence"/>
</dbReference>
<dbReference type="KEGG" id="psoj:PHYSODRAFT_339747"/>
<reference evidence="2 3" key="1">
    <citation type="journal article" date="2006" name="Science">
        <title>Phytophthora genome sequences uncover evolutionary origins and mechanisms of pathogenesis.</title>
        <authorList>
            <person name="Tyler B.M."/>
            <person name="Tripathy S."/>
            <person name="Zhang X."/>
            <person name="Dehal P."/>
            <person name="Jiang R.H."/>
            <person name="Aerts A."/>
            <person name="Arredondo F.D."/>
            <person name="Baxter L."/>
            <person name="Bensasson D."/>
            <person name="Beynon J.L."/>
            <person name="Chapman J."/>
            <person name="Damasceno C.M."/>
            <person name="Dorrance A.E."/>
            <person name="Dou D."/>
            <person name="Dickerman A.W."/>
            <person name="Dubchak I.L."/>
            <person name="Garbelotto M."/>
            <person name="Gijzen M."/>
            <person name="Gordon S.G."/>
            <person name="Govers F."/>
            <person name="Grunwald N.J."/>
            <person name="Huang W."/>
            <person name="Ivors K.L."/>
            <person name="Jones R.W."/>
            <person name="Kamoun S."/>
            <person name="Krampis K."/>
            <person name="Lamour K.H."/>
            <person name="Lee M.K."/>
            <person name="McDonald W.H."/>
            <person name="Medina M."/>
            <person name="Meijer H.J."/>
            <person name="Nordberg E.K."/>
            <person name="Maclean D.J."/>
            <person name="Ospina-Giraldo M.D."/>
            <person name="Morris P.F."/>
            <person name="Phuntumart V."/>
            <person name="Putnam N.H."/>
            <person name="Rash S."/>
            <person name="Rose J.K."/>
            <person name="Sakihama Y."/>
            <person name="Salamov A.A."/>
            <person name="Savidor A."/>
            <person name="Scheuring C.F."/>
            <person name="Smith B.M."/>
            <person name="Sobral B.W."/>
            <person name="Terry A."/>
            <person name="Torto-Alalibo T.A."/>
            <person name="Win J."/>
            <person name="Xu Z."/>
            <person name="Zhang H."/>
            <person name="Grigoriev I.V."/>
            <person name="Rokhsar D.S."/>
            <person name="Boore J.L."/>
        </authorList>
    </citation>
    <scope>NUCLEOTIDE SEQUENCE [LARGE SCALE GENOMIC DNA]</scope>
    <source>
        <strain evidence="2 3">P6497</strain>
    </source>
</reference>
<evidence type="ECO:0000313" key="3">
    <source>
        <dbReference type="Proteomes" id="UP000002640"/>
    </source>
</evidence>
<sequence length="147" mass="15723">MFQALTPTPQLASDCVAQQKERSGLVFKAHPATRKFPWMCNRTWTDGGHGMVTTEASSGSWSHESGDEWGMADESGWHECAVAGREIQTTVGAESRTNAILAANGRSESSGSRNGRLGVADEEDLEAEGSAVRADLRAGEERAVANE</sequence>
<feature type="compositionally biased region" description="Low complexity" evidence="1">
    <location>
        <begin position="105"/>
        <end position="118"/>
    </location>
</feature>
<evidence type="ECO:0000256" key="1">
    <source>
        <dbReference type="SAM" id="MobiDB-lite"/>
    </source>
</evidence>
<dbReference type="RefSeq" id="XP_009536015.1">
    <property type="nucleotide sequence ID" value="XM_009537720.1"/>
</dbReference>
<name>G5A7G4_PHYSP</name>
<dbReference type="InParanoid" id="G5A7G4"/>
<keyword evidence="3" id="KW-1185">Reference proteome</keyword>
<protein>
    <submittedName>
        <fullName evidence="2">Uncharacterized protein</fullName>
    </submittedName>
</protein>
<dbReference type="EMBL" id="JH159161">
    <property type="protein sequence ID" value="EGZ07843.1"/>
    <property type="molecule type" value="Genomic_DNA"/>
</dbReference>
<dbReference type="AlphaFoldDB" id="G5A7G4"/>
<gene>
    <name evidence="2" type="ORF">PHYSODRAFT_339747</name>
</gene>
<proteinExistence type="predicted"/>
<feature type="region of interest" description="Disordered" evidence="1">
    <location>
        <begin position="50"/>
        <end position="72"/>
    </location>
</feature>
<organism evidence="2 3">
    <name type="scientific">Phytophthora sojae (strain P6497)</name>
    <name type="common">Soybean stem and root rot agent</name>
    <name type="synonym">Phytophthora megasperma f. sp. glycines</name>
    <dbReference type="NCBI Taxonomy" id="1094619"/>
    <lineage>
        <taxon>Eukaryota</taxon>
        <taxon>Sar</taxon>
        <taxon>Stramenopiles</taxon>
        <taxon>Oomycota</taxon>
        <taxon>Peronosporomycetes</taxon>
        <taxon>Peronosporales</taxon>
        <taxon>Peronosporaceae</taxon>
        <taxon>Phytophthora</taxon>
    </lineage>
</organism>
<feature type="compositionally biased region" description="Polar residues" evidence="1">
    <location>
        <begin position="54"/>
        <end position="63"/>
    </location>
</feature>